<accession>A0A1I7KSK1</accession>
<sequence length="63" mass="6939">MGTALPTEAKKAASPLLVALHDIATDLHKAGFMDLRSLREYDALCLDDEVVEAEDILTRRSQL</sequence>
<name>A0A1I7KSK1_9BURK</name>
<dbReference type="Proteomes" id="UP000183656">
    <property type="component" value="Unassembled WGS sequence"/>
</dbReference>
<dbReference type="EMBL" id="FPBX01000069">
    <property type="protein sequence ID" value="SFV00326.1"/>
    <property type="molecule type" value="Genomic_DNA"/>
</dbReference>
<dbReference type="STRING" id="343013.SAMN04489707_106911"/>
<dbReference type="AlphaFoldDB" id="A0A1I7KSK1"/>
<protein>
    <submittedName>
        <fullName evidence="1">Putative transcriptional regulator</fullName>
    </submittedName>
</protein>
<proteinExistence type="predicted"/>
<evidence type="ECO:0000313" key="2">
    <source>
        <dbReference type="Proteomes" id="UP000183656"/>
    </source>
</evidence>
<reference evidence="1 2" key="1">
    <citation type="submission" date="2016-10" db="EMBL/GenBank/DDBJ databases">
        <authorList>
            <person name="de Groot N.N."/>
        </authorList>
    </citation>
    <scope>NUCLEOTIDE SEQUENCE [LARGE SCALE GENOMIC DNA]</scope>
    <source>
        <strain evidence="1 2">R-24608</strain>
    </source>
</reference>
<organism evidence="1 2">
    <name type="scientific">Paenacidovorax caeni</name>
    <dbReference type="NCBI Taxonomy" id="343013"/>
    <lineage>
        <taxon>Bacteria</taxon>
        <taxon>Pseudomonadati</taxon>
        <taxon>Pseudomonadota</taxon>
        <taxon>Betaproteobacteria</taxon>
        <taxon>Burkholderiales</taxon>
        <taxon>Comamonadaceae</taxon>
        <taxon>Paenacidovorax</taxon>
    </lineage>
</organism>
<evidence type="ECO:0000313" key="1">
    <source>
        <dbReference type="EMBL" id="SFV00326.1"/>
    </source>
</evidence>
<keyword evidence="2" id="KW-1185">Reference proteome</keyword>
<gene>
    <name evidence="1" type="ORF">SAMN04489707_106911</name>
</gene>
<dbReference type="RefSeq" id="WP_054258004.1">
    <property type="nucleotide sequence ID" value="NZ_CYIG01000074.1"/>
</dbReference>
<dbReference type="OrthoDB" id="9799384at2"/>